<dbReference type="CDD" id="cd00165">
    <property type="entry name" value="S4"/>
    <property type="match status" value="1"/>
</dbReference>
<dbReference type="AlphaFoldDB" id="A0A381DHT1"/>
<evidence type="ECO:0000256" key="6">
    <source>
        <dbReference type="RuleBase" id="RU362028"/>
    </source>
</evidence>
<dbReference type="NCBIfam" id="TIGR00005">
    <property type="entry name" value="rluA_subfam"/>
    <property type="match status" value="1"/>
</dbReference>
<evidence type="ECO:0000256" key="1">
    <source>
        <dbReference type="ARBA" id="ARBA00000073"/>
    </source>
</evidence>
<sequence>MKEIYATINDERLDIFLSRVLDISRNQITNLIKNANVKVNDILVLKPSFKIEENDKININFPQKQDIISDIKVDFDIEVIYEDDDLLVINKPPNLVVHSAPSVKEHTLVDWLVQRKTLLSNINGENRPGIVHRLDKGTSGVMVVAKNNIAHEKLSLQLRDKTMGRIYLALCDYALKENCIVEKPIGRNPSNRLKKGIVENGRYAKSAFVNVFSNGNINLIAAKLFTGRTHQIRVHLSSISRHILGDNLYGFKSDNDKISRVMLHAFEIYFIHPSTNLPMSFCASLYSDFLDLIKIDKEFLDENLQIPNIRNLFCDISKWVCHKSTK</sequence>
<dbReference type="SMART" id="SM00363">
    <property type="entry name" value="S4"/>
    <property type="match status" value="1"/>
</dbReference>
<dbReference type="PANTHER" id="PTHR21600:SF44">
    <property type="entry name" value="RIBOSOMAL LARGE SUBUNIT PSEUDOURIDINE SYNTHASE D"/>
    <property type="match status" value="1"/>
</dbReference>
<protein>
    <recommendedName>
        <fullName evidence="6">Pseudouridine synthase</fullName>
        <ecNumber evidence="6">5.4.99.-</ecNumber>
    </recommendedName>
</protein>
<keyword evidence="9" id="KW-1185">Reference proteome</keyword>
<name>A0A381DHT1_9BACT</name>
<dbReference type="STRING" id="32024.GCA_000788295_00542"/>
<organism evidence="8 9">
    <name type="scientific">Campylobacter sputorum subsp. sputorum</name>
    <dbReference type="NCBI Taxonomy" id="32024"/>
    <lineage>
        <taxon>Bacteria</taxon>
        <taxon>Pseudomonadati</taxon>
        <taxon>Campylobacterota</taxon>
        <taxon>Epsilonproteobacteria</taxon>
        <taxon>Campylobacterales</taxon>
        <taxon>Campylobacteraceae</taxon>
        <taxon>Campylobacter</taxon>
    </lineage>
</organism>
<dbReference type="EC" id="5.4.99.-" evidence="6"/>
<dbReference type="PROSITE" id="PS50889">
    <property type="entry name" value="S4"/>
    <property type="match status" value="1"/>
</dbReference>
<reference evidence="8 9" key="1">
    <citation type="submission" date="2018-06" db="EMBL/GenBank/DDBJ databases">
        <authorList>
            <consortium name="Pathogen Informatics"/>
            <person name="Doyle S."/>
        </authorList>
    </citation>
    <scope>NUCLEOTIDE SEQUENCE [LARGE SCALE GENOMIC DNA]</scope>
    <source>
        <strain evidence="8 9">NCTC12475</strain>
    </source>
</reference>
<evidence type="ECO:0000313" key="9">
    <source>
        <dbReference type="Proteomes" id="UP000254920"/>
    </source>
</evidence>
<dbReference type="Gene3D" id="3.10.290.10">
    <property type="entry name" value="RNA-binding S4 domain"/>
    <property type="match status" value="1"/>
</dbReference>
<accession>A0A381DHT1</accession>
<dbReference type="SUPFAM" id="SSF55174">
    <property type="entry name" value="Alpha-L RNA-binding motif"/>
    <property type="match status" value="1"/>
</dbReference>
<dbReference type="Pfam" id="PF01479">
    <property type="entry name" value="S4"/>
    <property type="match status" value="1"/>
</dbReference>
<evidence type="ECO:0000256" key="5">
    <source>
        <dbReference type="PROSITE-ProRule" id="PRU00182"/>
    </source>
</evidence>
<dbReference type="InterPro" id="IPR020103">
    <property type="entry name" value="PsdUridine_synth_cat_dom_sf"/>
</dbReference>
<keyword evidence="3 6" id="KW-0413">Isomerase</keyword>
<dbReference type="PROSITE" id="PS01129">
    <property type="entry name" value="PSI_RLU"/>
    <property type="match status" value="1"/>
</dbReference>
<evidence type="ECO:0000313" key="8">
    <source>
        <dbReference type="EMBL" id="SUX10236.1"/>
    </source>
</evidence>
<dbReference type="Gene3D" id="3.30.2350.10">
    <property type="entry name" value="Pseudouridine synthase"/>
    <property type="match status" value="1"/>
</dbReference>
<evidence type="ECO:0000256" key="3">
    <source>
        <dbReference type="ARBA" id="ARBA00023235"/>
    </source>
</evidence>
<dbReference type="Proteomes" id="UP000254920">
    <property type="component" value="Unassembled WGS sequence"/>
</dbReference>
<proteinExistence type="inferred from homology"/>
<evidence type="ECO:0000256" key="4">
    <source>
        <dbReference type="PIRSR" id="PIRSR606225-1"/>
    </source>
</evidence>
<dbReference type="InterPro" id="IPR002942">
    <property type="entry name" value="S4_RNA-bd"/>
</dbReference>
<keyword evidence="5" id="KW-0694">RNA-binding</keyword>
<dbReference type="InterPro" id="IPR006225">
    <property type="entry name" value="PsdUridine_synth_RluC/D"/>
</dbReference>
<dbReference type="GO" id="GO:0000455">
    <property type="term" value="P:enzyme-directed rRNA pseudouridine synthesis"/>
    <property type="evidence" value="ECO:0007669"/>
    <property type="project" value="TreeGrafter"/>
</dbReference>
<feature type="active site" evidence="4">
    <location>
        <position position="135"/>
    </location>
</feature>
<dbReference type="InterPro" id="IPR006224">
    <property type="entry name" value="PsdUridine_synth_RluA-like_CS"/>
</dbReference>
<dbReference type="EMBL" id="UFVD01000001">
    <property type="protein sequence ID" value="SUX10236.1"/>
    <property type="molecule type" value="Genomic_DNA"/>
</dbReference>
<dbReference type="InterPro" id="IPR036986">
    <property type="entry name" value="S4_RNA-bd_sf"/>
</dbReference>
<comment type="similarity">
    <text evidence="2 6">Belongs to the pseudouridine synthase RluA family.</text>
</comment>
<gene>
    <name evidence="8" type="primary">rluD_1</name>
    <name evidence="8" type="ORF">NCTC12475_00421</name>
</gene>
<dbReference type="InterPro" id="IPR006145">
    <property type="entry name" value="PsdUridine_synth_RsuA/RluA"/>
</dbReference>
<dbReference type="GO" id="GO:0003723">
    <property type="term" value="F:RNA binding"/>
    <property type="evidence" value="ECO:0007669"/>
    <property type="project" value="UniProtKB-KW"/>
</dbReference>
<comment type="function">
    <text evidence="6">Responsible for synthesis of pseudouridine from uracil.</text>
</comment>
<dbReference type="GO" id="GO:0120159">
    <property type="term" value="F:rRNA pseudouridine synthase activity"/>
    <property type="evidence" value="ECO:0007669"/>
    <property type="project" value="UniProtKB-ARBA"/>
</dbReference>
<evidence type="ECO:0000259" key="7">
    <source>
        <dbReference type="SMART" id="SM00363"/>
    </source>
</evidence>
<dbReference type="CDD" id="cd02869">
    <property type="entry name" value="PseudoU_synth_RluA_like"/>
    <property type="match status" value="1"/>
</dbReference>
<dbReference type="SUPFAM" id="SSF55120">
    <property type="entry name" value="Pseudouridine synthase"/>
    <property type="match status" value="1"/>
</dbReference>
<feature type="domain" description="RNA-binding S4" evidence="7">
    <location>
        <begin position="11"/>
        <end position="68"/>
    </location>
</feature>
<dbReference type="PANTHER" id="PTHR21600">
    <property type="entry name" value="MITOCHONDRIAL RNA PSEUDOURIDINE SYNTHASE"/>
    <property type="match status" value="1"/>
</dbReference>
<evidence type="ECO:0000256" key="2">
    <source>
        <dbReference type="ARBA" id="ARBA00010876"/>
    </source>
</evidence>
<dbReference type="Pfam" id="PF00849">
    <property type="entry name" value="PseudoU_synth_2"/>
    <property type="match status" value="1"/>
</dbReference>
<comment type="catalytic activity">
    <reaction evidence="1 6">
        <text>a uridine in RNA = a pseudouridine in RNA</text>
        <dbReference type="Rhea" id="RHEA:48348"/>
        <dbReference type="Rhea" id="RHEA-COMP:12068"/>
        <dbReference type="Rhea" id="RHEA-COMP:12069"/>
        <dbReference type="ChEBI" id="CHEBI:65314"/>
        <dbReference type="ChEBI" id="CHEBI:65315"/>
    </reaction>
</comment>
<dbReference type="InterPro" id="IPR050188">
    <property type="entry name" value="RluA_PseudoU_synthase"/>
</dbReference>